<keyword evidence="6 8" id="KW-1133">Transmembrane helix</keyword>
<feature type="transmembrane region" description="Helical" evidence="8">
    <location>
        <begin position="315"/>
        <end position="341"/>
    </location>
</feature>
<feature type="transmembrane region" description="Helical" evidence="8">
    <location>
        <begin position="12"/>
        <end position="30"/>
    </location>
</feature>
<reference evidence="9 10" key="1">
    <citation type="submission" date="2021-01" db="EMBL/GenBank/DDBJ databases">
        <title>Genomic Encyclopedia of Type Strains, Phase IV (KMG-IV): sequencing the most valuable type-strain genomes for metagenomic binning, comparative biology and taxonomic classification.</title>
        <authorList>
            <person name="Goeker M."/>
        </authorList>
    </citation>
    <scope>NUCLEOTIDE SEQUENCE [LARGE SCALE GENOMIC DNA]</scope>
    <source>
        <strain evidence="9 10">DSM 24834</strain>
    </source>
</reference>
<evidence type="ECO:0000256" key="7">
    <source>
        <dbReference type="ARBA" id="ARBA00023136"/>
    </source>
</evidence>
<evidence type="ECO:0000256" key="3">
    <source>
        <dbReference type="ARBA" id="ARBA00022448"/>
    </source>
</evidence>
<feature type="transmembrane region" description="Helical" evidence="8">
    <location>
        <begin position="66"/>
        <end position="90"/>
    </location>
</feature>
<evidence type="ECO:0000313" key="10">
    <source>
        <dbReference type="Proteomes" id="UP001646157"/>
    </source>
</evidence>
<dbReference type="EMBL" id="JAFBDZ010000001">
    <property type="protein sequence ID" value="MBM7584108.1"/>
    <property type="molecule type" value="Genomic_DNA"/>
</dbReference>
<comment type="caution">
    <text evidence="9">The sequence shown here is derived from an EMBL/GenBank/DDBJ whole genome shotgun (WGS) entry which is preliminary data.</text>
</comment>
<dbReference type="InterPro" id="IPR002549">
    <property type="entry name" value="AI-2E-like"/>
</dbReference>
<keyword evidence="5 8" id="KW-0812">Transmembrane</keyword>
<dbReference type="RefSeq" id="WP_205168298.1">
    <property type="nucleotide sequence ID" value="NZ_JAFBDZ010000001.1"/>
</dbReference>
<evidence type="ECO:0000256" key="5">
    <source>
        <dbReference type="ARBA" id="ARBA00022692"/>
    </source>
</evidence>
<keyword evidence="4" id="KW-1003">Cell membrane</keyword>
<comment type="similarity">
    <text evidence="2">Belongs to the autoinducer-2 exporter (AI-2E) (TC 2.A.86) family.</text>
</comment>
<evidence type="ECO:0000256" key="2">
    <source>
        <dbReference type="ARBA" id="ARBA00009773"/>
    </source>
</evidence>
<dbReference type="Pfam" id="PF01594">
    <property type="entry name" value="AI-2E_transport"/>
    <property type="match status" value="1"/>
</dbReference>
<dbReference type="PANTHER" id="PTHR21716:SF53">
    <property type="entry name" value="PERMEASE PERM-RELATED"/>
    <property type="match status" value="1"/>
</dbReference>
<gene>
    <name evidence="9" type="ORF">JOC86_000645</name>
</gene>
<name>A0ABS2N8E9_9BACI</name>
<keyword evidence="3" id="KW-0813">Transport</keyword>
<evidence type="ECO:0000256" key="8">
    <source>
        <dbReference type="SAM" id="Phobius"/>
    </source>
</evidence>
<evidence type="ECO:0000256" key="6">
    <source>
        <dbReference type="ARBA" id="ARBA00022989"/>
    </source>
</evidence>
<feature type="transmembrane region" description="Helical" evidence="8">
    <location>
        <begin position="246"/>
        <end position="265"/>
    </location>
</feature>
<proteinExistence type="inferred from homology"/>
<keyword evidence="10" id="KW-1185">Reference proteome</keyword>
<sequence>MPKGKWFRTGYGIALLLLIIYLGSLVDFIFTPIRVIVTTLFAPIIIAGVLYYLLRPLVLFLSRYIPRSLSIILIYLMGIGVITALVYYLGPLLQRQVNGLINNTPQLVEDIQHLLLNLKQNDLIERFQEGQNFSFEEIARRFTDELNAFLSTLGSNIIKIISTVTSILVLIVIIPFVLFYMLKDGDRLPQYVLKLVPKQHEKDGKRILKDMDDALSSYIQGQIIVSLCVGVLIYIGFLIIDLDYSLVLALIAMFTNVIPFVGPFIGTIPSLVVAFLDSPIMALWVLIVVIVVQQIESNLISPQVMGKKLDVHPLTIILLLLAAGNFAGLLGLILAVPTYAVSKVIVVNVYRFIQIRRMSKE</sequence>
<organism evidence="9 10">
    <name type="scientific">Rossellomorea pakistanensis</name>
    <dbReference type="NCBI Taxonomy" id="992288"/>
    <lineage>
        <taxon>Bacteria</taxon>
        <taxon>Bacillati</taxon>
        <taxon>Bacillota</taxon>
        <taxon>Bacilli</taxon>
        <taxon>Bacillales</taxon>
        <taxon>Bacillaceae</taxon>
        <taxon>Rossellomorea</taxon>
    </lineage>
</organism>
<evidence type="ECO:0000256" key="1">
    <source>
        <dbReference type="ARBA" id="ARBA00004651"/>
    </source>
</evidence>
<dbReference type="Proteomes" id="UP001646157">
    <property type="component" value="Unassembled WGS sequence"/>
</dbReference>
<accession>A0ABS2N8E9</accession>
<feature type="transmembrane region" description="Helical" evidence="8">
    <location>
        <begin position="36"/>
        <end position="54"/>
    </location>
</feature>
<comment type="subcellular location">
    <subcellularLocation>
        <location evidence="1">Cell membrane</location>
        <topology evidence="1">Multi-pass membrane protein</topology>
    </subcellularLocation>
</comment>
<evidence type="ECO:0000256" key="4">
    <source>
        <dbReference type="ARBA" id="ARBA00022475"/>
    </source>
</evidence>
<feature type="transmembrane region" description="Helical" evidence="8">
    <location>
        <begin position="157"/>
        <end position="182"/>
    </location>
</feature>
<protein>
    <submittedName>
        <fullName evidence="9">PurR-regulated permease PerM</fullName>
    </submittedName>
</protein>
<feature type="transmembrane region" description="Helical" evidence="8">
    <location>
        <begin position="215"/>
        <end position="240"/>
    </location>
</feature>
<dbReference type="PANTHER" id="PTHR21716">
    <property type="entry name" value="TRANSMEMBRANE PROTEIN"/>
    <property type="match status" value="1"/>
</dbReference>
<evidence type="ECO:0000313" key="9">
    <source>
        <dbReference type="EMBL" id="MBM7584108.1"/>
    </source>
</evidence>
<keyword evidence="7 8" id="KW-0472">Membrane</keyword>
<feature type="transmembrane region" description="Helical" evidence="8">
    <location>
        <begin position="272"/>
        <end position="295"/>
    </location>
</feature>